<proteinExistence type="predicted"/>
<reference evidence="3" key="1">
    <citation type="submission" date="2016-06" db="UniProtKB">
        <authorList>
            <consortium name="WormBaseParasite"/>
        </authorList>
    </citation>
    <scope>IDENTIFICATION</scope>
</reference>
<dbReference type="AlphaFoldDB" id="A0A183GYE1"/>
<keyword evidence="2" id="KW-1185">Reference proteome</keyword>
<dbReference type="WBParaSite" id="OFLC_0000025001-mRNA-1">
    <property type="protein sequence ID" value="OFLC_0000025001-mRNA-1"/>
    <property type="gene ID" value="OFLC_0000025001"/>
</dbReference>
<dbReference type="Proteomes" id="UP000267606">
    <property type="component" value="Unassembled WGS sequence"/>
</dbReference>
<accession>A0A183GYE1</accession>
<protein>
    <submittedName>
        <fullName evidence="3">Ig-like domain-containing protein</fullName>
    </submittedName>
</protein>
<gene>
    <name evidence="1" type="ORF">OFLC_LOCUS251</name>
</gene>
<sequence>MKACKKIRRLSSFEREIHPKTNDERNKRLALLTLHVVGANTADQFIHLIKMDHNNLESEGQKGIFVVKMKNESVQKKKKAISIVRPSFPHFWFRVSSSLIAIRWFAAAVARCDTSAYYTFFNYPLTCHSMDKTQSAYYHEGKRIQPFPASFISSVQYLQGYGVIAFIVLFTDNDNHCSLSPHIPFHHSWDLYCISGSGSSMHFMWWLWRNALRHCKSHNCLYLLSTSFSQNCASRSDLTGTSSENYKKNLCRMMKKPLRRSLPFIAKYPENAIIMWIGSAPRIARKKISFTDGMEMQSLYIHFLYCIPHSKTSVEINLVRPLDELFLQTCDKIKEKIDKFIHKQTNKVICDESETSEFVFSSPDHPNLLVSTNEQVYKDENVIDICINNNVYRLLRNPPRCTKLALKLKPLVGCPLMATFSLADDSRKVELSFHWYVGESDASLISPMLNNKIPEEHIFIFAKTMNYADRQVISIVNDGILDCP</sequence>
<evidence type="ECO:0000313" key="2">
    <source>
        <dbReference type="Proteomes" id="UP000267606"/>
    </source>
</evidence>
<organism evidence="3">
    <name type="scientific">Onchocerca flexuosa</name>
    <dbReference type="NCBI Taxonomy" id="387005"/>
    <lineage>
        <taxon>Eukaryota</taxon>
        <taxon>Metazoa</taxon>
        <taxon>Ecdysozoa</taxon>
        <taxon>Nematoda</taxon>
        <taxon>Chromadorea</taxon>
        <taxon>Rhabditida</taxon>
        <taxon>Spirurina</taxon>
        <taxon>Spiruromorpha</taxon>
        <taxon>Filarioidea</taxon>
        <taxon>Onchocercidae</taxon>
        <taxon>Onchocerca</taxon>
    </lineage>
</organism>
<name>A0A183GYE1_9BILA</name>
<reference evidence="1 2" key="2">
    <citation type="submission" date="2018-11" db="EMBL/GenBank/DDBJ databases">
        <authorList>
            <consortium name="Pathogen Informatics"/>
        </authorList>
    </citation>
    <scope>NUCLEOTIDE SEQUENCE [LARGE SCALE GENOMIC DNA]</scope>
</reference>
<evidence type="ECO:0000313" key="3">
    <source>
        <dbReference type="WBParaSite" id="OFLC_0000025001-mRNA-1"/>
    </source>
</evidence>
<dbReference type="STRING" id="387005.A0A183GYE1"/>
<dbReference type="EMBL" id="UZAJ01000071">
    <property type="protein sequence ID" value="VDO25137.1"/>
    <property type="molecule type" value="Genomic_DNA"/>
</dbReference>
<evidence type="ECO:0000313" key="1">
    <source>
        <dbReference type="EMBL" id="VDO25137.1"/>
    </source>
</evidence>